<accession>A0A127QG39</accession>
<evidence type="ECO:0000313" key="2">
    <source>
        <dbReference type="EMBL" id="AMP09027.1"/>
    </source>
</evidence>
<dbReference type="EMBL" id="CP013235">
    <property type="protein sequence ID" value="AMP09027.1"/>
    <property type="molecule type" value="Genomic_DNA"/>
</dbReference>
<keyword evidence="3" id="KW-1185">Reference proteome</keyword>
<organism evidence="2 3">
    <name type="scientific">Collimonas arenae</name>
    <dbReference type="NCBI Taxonomy" id="279058"/>
    <lineage>
        <taxon>Bacteria</taxon>
        <taxon>Pseudomonadati</taxon>
        <taxon>Pseudomonadota</taxon>
        <taxon>Betaproteobacteria</taxon>
        <taxon>Burkholderiales</taxon>
        <taxon>Oxalobacteraceae</taxon>
        <taxon>Collimonas</taxon>
    </lineage>
</organism>
<dbReference type="Proteomes" id="UP000071778">
    <property type="component" value="Chromosome"/>
</dbReference>
<reference evidence="2 3" key="1">
    <citation type="submission" date="2015-11" db="EMBL/GenBank/DDBJ databases">
        <title>Exploring the genomic traits of fungus-feeding bacterial genus Collimonas.</title>
        <authorList>
            <person name="Song C."/>
            <person name="Schmidt R."/>
            <person name="de Jager V."/>
            <person name="Krzyzanowska D."/>
            <person name="Jongedijk E."/>
            <person name="Cankar K."/>
            <person name="Beekwilder J."/>
            <person name="van Veen A."/>
            <person name="de Boer W."/>
            <person name="van Veen J.A."/>
            <person name="Garbeva P."/>
        </authorList>
    </citation>
    <scope>NUCLEOTIDE SEQUENCE [LARGE SCALE GENOMIC DNA]</scope>
    <source>
        <strain evidence="2 3">Ter282</strain>
    </source>
</reference>
<dbReference type="PATRIC" id="fig|279058.18.peg.1225"/>
<proteinExistence type="predicted"/>
<sequence length="48" mass="5657">MRNQASKRKFFEKQRRPTKKMAPSFDEANFRSVTIVQMATIILRRAGN</sequence>
<gene>
    <name evidence="2" type="ORF">CAter282_1235</name>
</gene>
<protein>
    <submittedName>
        <fullName evidence="2">Uncharacterized protein</fullName>
    </submittedName>
</protein>
<evidence type="ECO:0000256" key="1">
    <source>
        <dbReference type="SAM" id="MobiDB-lite"/>
    </source>
</evidence>
<dbReference type="AlphaFoldDB" id="A0A127QG39"/>
<name>A0A127QG39_9BURK</name>
<evidence type="ECO:0000313" key="3">
    <source>
        <dbReference type="Proteomes" id="UP000071778"/>
    </source>
</evidence>
<feature type="region of interest" description="Disordered" evidence="1">
    <location>
        <begin position="1"/>
        <end position="24"/>
    </location>
</feature>